<evidence type="ECO:0000313" key="4">
    <source>
        <dbReference type="Proteomes" id="UP001586593"/>
    </source>
</evidence>
<evidence type="ECO:0000256" key="2">
    <source>
        <dbReference type="SAM" id="SignalP"/>
    </source>
</evidence>
<feature type="compositionally biased region" description="Basic and acidic residues" evidence="1">
    <location>
        <begin position="43"/>
        <end position="56"/>
    </location>
</feature>
<feature type="region of interest" description="Disordered" evidence="1">
    <location>
        <begin position="43"/>
        <end position="62"/>
    </location>
</feature>
<evidence type="ECO:0000256" key="1">
    <source>
        <dbReference type="SAM" id="MobiDB-lite"/>
    </source>
</evidence>
<feature type="compositionally biased region" description="Basic residues" evidence="1">
    <location>
        <begin position="105"/>
        <end position="130"/>
    </location>
</feature>
<keyword evidence="4" id="KW-1185">Reference proteome</keyword>
<reference evidence="3 4" key="1">
    <citation type="journal article" date="2024" name="Commun. Biol.">
        <title>Comparative genomic analysis of thermophilic fungi reveals convergent evolutionary adaptations and gene losses.</title>
        <authorList>
            <person name="Steindorff A.S."/>
            <person name="Aguilar-Pontes M.V."/>
            <person name="Robinson A.J."/>
            <person name="Andreopoulos B."/>
            <person name="LaButti K."/>
            <person name="Kuo A."/>
            <person name="Mondo S."/>
            <person name="Riley R."/>
            <person name="Otillar R."/>
            <person name="Haridas S."/>
            <person name="Lipzen A."/>
            <person name="Grimwood J."/>
            <person name="Schmutz J."/>
            <person name="Clum A."/>
            <person name="Reid I.D."/>
            <person name="Moisan M.C."/>
            <person name="Butler G."/>
            <person name="Nguyen T.T.M."/>
            <person name="Dewar K."/>
            <person name="Conant G."/>
            <person name="Drula E."/>
            <person name="Henrissat B."/>
            <person name="Hansel C."/>
            <person name="Singer S."/>
            <person name="Hutchinson M.I."/>
            <person name="de Vries R.P."/>
            <person name="Natvig D.O."/>
            <person name="Powell A.J."/>
            <person name="Tsang A."/>
            <person name="Grigoriev I.V."/>
        </authorList>
    </citation>
    <scope>NUCLEOTIDE SEQUENCE [LARGE SCALE GENOMIC DNA]</scope>
    <source>
        <strain evidence="3 4">ATCC 24622</strain>
    </source>
</reference>
<keyword evidence="2" id="KW-0732">Signal</keyword>
<evidence type="ECO:0008006" key="5">
    <source>
        <dbReference type="Google" id="ProtNLM"/>
    </source>
</evidence>
<feature type="chain" id="PRO_5045483532" description="Secreted protein" evidence="2">
    <location>
        <begin position="19"/>
        <end position="148"/>
    </location>
</feature>
<protein>
    <recommendedName>
        <fullName evidence="5">Secreted protein</fullName>
    </recommendedName>
</protein>
<comment type="caution">
    <text evidence="3">The sequence shown here is derived from an EMBL/GenBank/DDBJ whole genome shotgun (WGS) entry which is preliminary data.</text>
</comment>
<feature type="compositionally biased region" description="Low complexity" evidence="1">
    <location>
        <begin position="137"/>
        <end position="148"/>
    </location>
</feature>
<feature type="region of interest" description="Disordered" evidence="1">
    <location>
        <begin position="87"/>
        <end position="148"/>
    </location>
</feature>
<name>A0ABR3VTJ5_9PEZI</name>
<accession>A0ABR3VTJ5</accession>
<organism evidence="3 4">
    <name type="scientific">Phialemonium thermophilum</name>
    <dbReference type="NCBI Taxonomy" id="223376"/>
    <lineage>
        <taxon>Eukaryota</taxon>
        <taxon>Fungi</taxon>
        <taxon>Dikarya</taxon>
        <taxon>Ascomycota</taxon>
        <taxon>Pezizomycotina</taxon>
        <taxon>Sordariomycetes</taxon>
        <taxon>Sordariomycetidae</taxon>
        <taxon>Cephalothecales</taxon>
        <taxon>Cephalothecaceae</taxon>
        <taxon>Phialemonium</taxon>
    </lineage>
</organism>
<evidence type="ECO:0000313" key="3">
    <source>
        <dbReference type="EMBL" id="KAL1844984.1"/>
    </source>
</evidence>
<dbReference type="EMBL" id="JAZHXJ010001333">
    <property type="protein sequence ID" value="KAL1844984.1"/>
    <property type="molecule type" value="Genomic_DNA"/>
</dbReference>
<feature type="signal peptide" evidence="2">
    <location>
        <begin position="1"/>
        <end position="18"/>
    </location>
</feature>
<gene>
    <name evidence="3" type="ORF">VTK73DRAFT_1390</name>
</gene>
<feature type="compositionally biased region" description="Low complexity" evidence="1">
    <location>
        <begin position="95"/>
        <end position="104"/>
    </location>
</feature>
<sequence>MSRFIIYLLITLNFPVLSLRVPSVPFPIFRGICFTWLQRKEREESEWKNKERDASKPRPFRSQASIYAQPAFLLFRADLSLYRRSYRPDATCPDPRASSAARPASGHRHPRTTKCRRGTPPRRPAPRTHPRMPPADWPTTTTPPRAAP</sequence>
<proteinExistence type="predicted"/>
<dbReference type="Proteomes" id="UP001586593">
    <property type="component" value="Unassembled WGS sequence"/>
</dbReference>